<protein>
    <recommendedName>
        <fullName evidence="3">Peptidase A2 domain-containing protein</fullName>
    </recommendedName>
</protein>
<dbReference type="AlphaFoldDB" id="A0A4P9YDT9"/>
<name>A0A4P9YDT9_ROZAC</name>
<reference evidence="2" key="1">
    <citation type="journal article" date="2018" name="Nat. Microbiol.">
        <title>Leveraging single-cell genomics to expand the fungal tree of life.</title>
        <authorList>
            <person name="Ahrendt S.R."/>
            <person name="Quandt C.A."/>
            <person name="Ciobanu D."/>
            <person name="Clum A."/>
            <person name="Salamov A."/>
            <person name="Andreopoulos B."/>
            <person name="Cheng J.F."/>
            <person name="Woyke T."/>
            <person name="Pelin A."/>
            <person name="Henrissat B."/>
            <person name="Reynolds N.K."/>
            <person name="Benny G.L."/>
            <person name="Smith M.E."/>
            <person name="James T.Y."/>
            <person name="Grigoriev I.V."/>
        </authorList>
    </citation>
    <scope>NUCLEOTIDE SEQUENCE [LARGE SCALE GENOMIC DNA]</scope>
    <source>
        <strain evidence="2">CSF55</strain>
    </source>
</reference>
<accession>A0A4P9YDT9</accession>
<proteinExistence type="predicted"/>
<sequence length="179" mass="19810">MSSNKISPSTSEDLLHDPPGYIKPNMQDFQLTDVGMVELKNDISQALEVQYLSPAVFPSTFPVKGHIFGKNHRLMINLACSRQTEKEAPAVNIIFVVDTGSPDTFLSKDAMEALIGKKVENLPSSLYVFIQEEERAIQCHLSPEHSHFADVNVLGMDSITDMGLMLAVNGKTKEFSLNK</sequence>
<organism evidence="1 2">
    <name type="scientific">Rozella allomycis (strain CSF55)</name>
    <dbReference type="NCBI Taxonomy" id="988480"/>
    <lineage>
        <taxon>Eukaryota</taxon>
        <taxon>Fungi</taxon>
        <taxon>Fungi incertae sedis</taxon>
        <taxon>Cryptomycota</taxon>
        <taxon>Cryptomycota incertae sedis</taxon>
        <taxon>Rozella</taxon>
    </lineage>
</organism>
<evidence type="ECO:0000313" key="1">
    <source>
        <dbReference type="EMBL" id="RKP16791.1"/>
    </source>
</evidence>
<evidence type="ECO:0008006" key="3">
    <source>
        <dbReference type="Google" id="ProtNLM"/>
    </source>
</evidence>
<dbReference type="Proteomes" id="UP000281549">
    <property type="component" value="Unassembled WGS sequence"/>
</dbReference>
<evidence type="ECO:0000313" key="2">
    <source>
        <dbReference type="Proteomes" id="UP000281549"/>
    </source>
</evidence>
<gene>
    <name evidence="1" type="ORF">ROZALSC1DRAFT_17151</name>
</gene>
<dbReference type="EMBL" id="ML006232">
    <property type="protein sequence ID" value="RKP16791.1"/>
    <property type="molecule type" value="Genomic_DNA"/>
</dbReference>